<feature type="domain" description="SCP" evidence="2">
    <location>
        <begin position="42"/>
        <end position="191"/>
    </location>
</feature>
<dbReference type="SUPFAM" id="SSF55797">
    <property type="entry name" value="PR-1-like"/>
    <property type="match status" value="1"/>
</dbReference>
<reference evidence="4" key="1">
    <citation type="journal article" date="2017" name="bioRxiv">
        <title>Conservation of a gene cluster reveals novel cercosporin biosynthetic mechanisms and extends production to the genus Colletotrichum.</title>
        <authorList>
            <person name="de Jonge R."/>
            <person name="Ebert M.K."/>
            <person name="Huitt-Roehl C.R."/>
            <person name="Pal P."/>
            <person name="Suttle J.C."/>
            <person name="Spanner R.E."/>
            <person name="Neubauer J.D."/>
            <person name="Jurick W.M.II."/>
            <person name="Stott K.A."/>
            <person name="Secor G.A."/>
            <person name="Thomma B.P.H.J."/>
            <person name="Van de Peer Y."/>
            <person name="Townsend C.A."/>
            <person name="Bolton M.D."/>
        </authorList>
    </citation>
    <scope>NUCLEOTIDE SEQUENCE [LARGE SCALE GENOMIC DNA]</scope>
    <source>
        <strain evidence="4">CBS538.71</strain>
    </source>
</reference>
<dbReference type="GO" id="GO:0005576">
    <property type="term" value="C:extracellular region"/>
    <property type="evidence" value="ECO:0007669"/>
    <property type="project" value="InterPro"/>
</dbReference>
<dbReference type="InterPro" id="IPR018244">
    <property type="entry name" value="Allrgn_V5/Tpx1_CS"/>
</dbReference>
<feature type="chain" id="PRO_5015422545" description="SCP domain-containing protein" evidence="1">
    <location>
        <begin position="17"/>
        <end position="222"/>
    </location>
</feature>
<organism evidence="3 4">
    <name type="scientific">Cercospora berteroae</name>
    <dbReference type="NCBI Taxonomy" id="357750"/>
    <lineage>
        <taxon>Eukaryota</taxon>
        <taxon>Fungi</taxon>
        <taxon>Dikarya</taxon>
        <taxon>Ascomycota</taxon>
        <taxon>Pezizomycotina</taxon>
        <taxon>Dothideomycetes</taxon>
        <taxon>Dothideomycetidae</taxon>
        <taxon>Mycosphaerellales</taxon>
        <taxon>Mycosphaerellaceae</taxon>
        <taxon>Cercospora</taxon>
    </lineage>
</organism>
<dbReference type="OrthoDB" id="337038at2759"/>
<dbReference type="EMBL" id="PNEN01000185">
    <property type="protein sequence ID" value="PPJ60893.1"/>
    <property type="molecule type" value="Genomic_DNA"/>
</dbReference>
<sequence>MQFLAVAAVLTTAVSALPAALVERQQTYGAETYEGETHGGLNYSARAVLHHNLHRSNHSAVNVTWDDDLASSAKKVADLCIFEHKMDVDGGNYGQNLAAGVPADNITSVITDLWYGGEVSLYPAWGRNPSQSEMSTFVQWGHFSQLVWKNTTIIGCATTDCSSQGGVASTGGNVEPYLTVCHYKGPGNYAGQYGEQVGESLGNATIAWDDFLDLDVDINLSK</sequence>
<dbReference type="InterPro" id="IPR035940">
    <property type="entry name" value="CAP_sf"/>
</dbReference>
<evidence type="ECO:0000313" key="4">
    <source>
        <dbReference type="Proteomes" id="UP000237631"/>
    </source>
</evidence>
<dbReference type="SMART" id="SM00198">
    <property type="entry name" value="SCP"/>
    <property type="match status" value="1"/>
</dbReference>
<dbReference type="PANTHER" id="PTHR10334">
    <property type="entry name" value="CYSTEINE-RICH SECRETORY PROTEIN-RELATED"/>
    <property type="match status" value="1"/>
</dbReference>
<name>A0A2S6CMD9_9PEZI</name>
<dbReference type="Proteomes" id="UP000237631">
    <property type="component" value="Unassembled WGS sequence"/>
</dbReference>
<dbReference type="Pfam" id="PF00188">
    <property type="entry name" value="CAP"/>
    <property type="match status" value="1"/>
</dbReference>
<evidence type="ECO:0000259" key="2">
    <source>
        <dbReference type="SMART" id="SM00198"/>
    </source>
</evidence>
<dbReference type="AlphaFoldDB" id="A0A2S6CMD9"/>
<dbReference type="Gene3D" id="3.40.33.10">
    <property type="entry name" value="CAP"/>
    <property type="match status" value="1"/>
</dbReference>
<comment type="caution">
    <text evidence="3">The sequence shown here is derived from an EMBL/GenBank/DDBJ whole genome shotgun (WGS) entry which is preliminary data.</text>
</comment>
<keyword evidence="4" id="KW-1185">Reference proteome</keyword>
<keyword evidence="1" id="KW-0732">Signal</keyword>
<dbReference type="PROSITE" id="PS01009">
    <property type="entry name" value="CRISP_1"/>
    <property type="match status" value="1"/>
</dbReference>
<dbReference type="STRING" id="357750.A0A2S6CMD9"/>
<feature type="signal peptide" evidence="1">
    <location>
        <begin position="1"/>
        <end position="16"/>
    </location>
</feature>
<dbReference type="InterPro" id="IPR001283">
    <property type="entry name" value="CRISP-related"/>
</dbReference>
<dbReference type="PRINTS" id="PR00837">
    <property type="entry name" value="V5TPXLIKE"/>
</dbReference>
<protein>
    <recommendedName>
        <fullName evidence="2">SCP domain-containing protein</fullName>
    </recommendedName>
</protein>
<gene>
    <name evidence="3" type="ORF">CBER1_10968</name>
</gene>
<dbReference type="InterPro" id="IPR014044">
    <property type="entry name" value="CAP_dom"/>
</dbReference>
<accession>A0A2S6CMD9</accession>
<evidence type="ECO:0000256" key="1">
    <source>
        <dbReference type="SAM" id="SignalP"/>
    </source>
</evidence>
<proteinExistence type="predicted"/>
<evidence type="ECO:0000313" key="3">
    <source>
        <dbReference type="EMBL" id="PPJ60893.1"/>
    </source>
</evidence>